<dbReference type="InterPro" id="IPR003282">
    <property type="entry name" value="T3SS_SctJ"/>
</dbReference>
<dbReference type="NCBIfam" id="TIGR02544">
    <property type="entry name" value="III_secr_YscJ"/>
    <property type="match status" value="1"/>
</dbReference>
<evidence type="ECO:0000256" key="8">
    <source>
        <dbReference type="RuleBase" id="RU364102"/>
    </source>
</evidence>
<evidence type="ECO:0000313" key="10">
    <source>
        <dbReference type="EMBL" id="KFC79840.1"/>
    </source>
</evidence>
<feature type="transmembrane region" description="Helical" evidence="8">
    <location>
        <begin position="224"/>
        <end position="242"/>
    </location>
</feature>
<dbReference type="PANTHER" id="PTHR30046">
    <property type="entry name" value="FLAGELLAR M-RING PROTEIN"/>
    <property type="match status" value="1"/>
</dbReference>
<feature type="domain" description="Flagellar M-ring N-terminal" evidence="9">
    <location>
        <begin position="24"/>
        <end position="183"/>
    </location>
</feature>
<dbReference type="GO" id="GO:0009279">
    <property type="term" value="C:cell outer membrane"/>
    <property type="evidence" value="ECO:0007669"/>
    <property type="project" value="UniProtKB-SubCell"/>
</dbReference>
<dbReference type="GO" id="GO:0009306">
    <property type="term" value="P:protein secretion"/>
    <property type="evidence" value="ECO:0007669"/>
    <property type="project" value="InterPro"/>
</dbReference>
<evidence type="ECO:0000256" key="5">
    <source>
        <dbReference type="ARBA" id="ARBA00023139"/>
    </source>
</evidence>
<dbReference type="InterPro" id="IPR043427">
    <property type="entry name" value="YscJ/FliF"/>
</dbReference>
<keyword evidence="6 8" id="KW-0998">Cell outer membrane</keyword>
<name>A0A085G7Z5_EWIA3</name>
<comment type="subcellular location">
    <subcellularLocation>
        <location evidence="1">Cell outer membrane</location>
        <topology evidence="1">Lipid-anchor</topology>
    </subcellularLocation>
</comment>
<feature type="signal peptide" evidence="8">
    <location>
        <begin position="1"/>
        <end position="21"/>
    </location>
</feature>
<comment type="similarity">
    <text evidence="2 8">Belongs to the YscJ lipoprotein family.</text>
</comment>
<dbReference type="InterPro" id="IPR045851">
    <property type="entry name" value="AMP-bd_C_sf"/>
</dbReference>
<dbReference type="Gene3D" id="3.30.70.1530">
    <property type="entry name" value="Hypothetical protein rpa1041"/>
    <property type="match status" value="1"/>
</dbReference>
<evidence type="ECO:0000256" key="1">
    <source>
        <dbReference type="ARBA" id="ARBA00004459"/>
    </source>
</evidence>
<dbReference type="PROSITE" id="PS51257">
    <property type="entry name" value="PROKAR_LIPOPROTEIN"/>
    <property type="match status" value="1"/>
</dbReference>
<proteinExistence type="inferred from homology"/>
<keyword evidence="3 8" id="KW-0732">Signal</keyword>
<keyword evidence="4 8" id="KW-0472">Membrane</keyword>
<keyword evidence="11" id="KW-1185">Reference proteome</keyword>
<dbReference type="STRING" id="910964.GEAM_2623"/>
<keyword evidence="8" id="KW-1133">Transmembrane helix</keyword>
<keyword evidence="7 8" id="KW-0449">Lipoprotein</keyword>
<dbReference type="Gene3D" id="3.30.300.30">
    <property type="match status" value="1"/>
</dbReference>
<feature type="chain" id="PRO_5011023635" description="Lipoprotein" evidence="8">
    <location>
        <begin position="22"/>
        <end position="263"/>
    </location>
</feature>
<accession>A0A085G7Z5</accession>
<dbReference type="PRINTS" id="PR01338">
    <property type="entry name" value="TYPE3OMKPROT"/>
</dbReference>
<protein>
    <recommendedName>
        <fullName evidence="8">Lipoprotein</fullName>
    </recommendedName>
</protein>
<dbReference type="Proteomes" id="UP000028640">
    <property type="component" value="Unassembled WGS sequence"/>
</dbReference>
<evidence type="ECO:0000313" key="11">
    <source>
        <dbReference type="Proteomes" id="UP000028640"/>
    </source>
</evidence>
<reference evidence="10 11" key="1">
    <citation type="submission" date="2014-05" db="EMBL/GenBank/DDBJ databases">
        <title>ATOL: Assembling a taxonomically balanced genome-scale reconstruction of the evolutionary history of the Enterobacteriaceae.</title>
        <authorList>
            <person name="Plunkett G.III."/>
            <person name="Neeno-Eckwall E.C."/>
            <person name="Glasner J.D."/>
            <person name="Perna N.T."/>
        </authorList>
    </citation>
    <scope>NUCLEOTIDE SEQUENCE [LARGE SCALE GENOMIC DNA]</scope>
    <source>
        <strain evidence="10 11">ATCC 33852</strain>
    </source>
</reference>
<evidence type="ECO:0000256" key="2">
    <source>
        <dbReference type="ARBA" id="ARBA00009509"/>
    </source>
</evidence>
<dbReference type="Pfam" id="PF01514">
    <property type="entry name" value="YscJ_FliF"/>
    <property type="match status" value="1"/>
</dbReference>
<sequence length="263" mass="28552">MTMVKIALKIFSTLLIVLALAGCEQRVVLNTGLTENDANDIIAELSRYKISADKQIDKTGVTVLVDQDTIERSVQILNAAGLPHKARTNLGEVFQKSGIISSPLEERARYIFALSQEVESTLAQIDGVVVARVNVVLPERVAPGEPIQPASASVFIKYQPDLDPDSIEPQIRRLVSTSIPGLAGKDNSALSIVFVPAEVYKDHVEMVNLGPFQLTMNQYGTVKMLFLALLVILALIAIALVVKPKIQRRMAAKKGADVTPENA</sequence>
<evidence type="ECO:0000256" key="7">
    <source>
        <dbReference type="ARBA" id="ARBA00023288"/>
    </source>
</evidence>
<evidence type="ECO:0000256" key="4">
    <source>
        <dbReference type="ARBA" id="ARBA00023136"/>
    </source>
</evidence>
<gene>
    <name evidence="10" type="ORF">GEAM_2623</name>
</gene>
<organism evidence="10 11">
    <name type="scientific">Ewingella americana (strain ATCC 33852 / DSM 4580 / CCUG 14506 / JCM 5911 / LMG 7869 / NCTC 12157 / CDC 1468-78)</name>
    <dbReference type="NCBI Taxonomy" id="910964"/>
    <lineage>
        <taxon>Bacteria</taxon>
        <taxon>Pseudomonadati</taxon>
        <taxon>Pseudomonadota</taxon>
        <taxon>Gammaproteobacteria</taxon>
        <taxon>Enterobacterales</taxon>
        <taxon>Yersiniaceae</taxon>
        <taxon>Ewingella</taxon>
    </lineage>
</organism>
<evidence type="ECO:0000256" key="3">
    <source>
        <dbReference type="ARBA" id="ARBA00022729"/>
    </source>
</evidence>
<dbReference type="PANTHER" id="PTHR30046:SF2">
    <property type="entry name" value="YOP PROTEINS TRANSLOCATION LIPOPROTEIN J"/>
    <property type="match status" value="1"/>
</dbReference>
<dbReference type="eggNOG" id="COG4669">
    <property type="taxonomic scope" value="Bacteria"/>
</dbReference>
<comment type="caution">
    <text evidence="10">The sequence shown here is derived from an EMBL/GenBank/DDBJ whole genome shotgun (WGS) entry which is preliminary data.</text>
</comment>
<evidence type="ECO:0000259" key="9">
    <source>
        <dbReference type="Pfam" id="PF01514"/>
    </source>
</evidence>
<dbReference type="EMBL" id="JMPJ01000063">
    <property type="protein sequence ID" value="KFC79840.1"/>
    <property type="molecule type" value="Genomic_DNA"/>
</dbReference>
<dbReference type="InterPro" id="IPR006182">
    <property type="entry name" value="FliF_N_dom"/>
</dbReference>
<keyword evidence="8" id="KW-0812">Transmembrane</keyword>
<evidence type="ECO:0000256" key="6">
    <source>
        <dbReference type="ARBA" id="ARBA00023237"/>
    </source>
</evidence>
<keyword evidence="5 8" id="KW-0564">Palmitate</keyword>
<dbReference type="AlphaFoldDB" id="A0A085G7Z5"/>